<keyword evidence="1" id="KW-0472">Membrane</keyword>
<feature type="transmembrane region" description="Helical" evidence="1">
    <location>
        <begin position="104"/>
        <end position="125"/>
    </location>
</feature>
<feature type="transmembrane region" description="Helical" evidence="1">
    <location>
        <begin position="33"/>
        <end position="57"/>
    </location>
</feature>
<protein>
    <submittedName>
        <fullName evidence="2">Uncharacterized protein</fullName>
    </submittedName>
</protein>
<gene>
    <name evidence="2" type="ORF">FB45DRAFT_1027524</name>
</gene>
<evidence type="ECO:0000313" key="3">
    <source>
        <dbReference type="Proteomes" id="UP001221142"/>
    </source>
</evidence>
<comment type="caution">
    <text evidence="2">The sequence shown here is derived from an EMBL/GenBank/DDBJ whole genome shotgun (WGS) entry which is preliminary data.</text>
</comment>
<dbReference type="Proteomes" id="UP001221142">
    <property type="component" value="Unassembled WGS sequence"/>
</dbReference>
<organism evidence="2 3">
    <name type="scientific">Roridomyces roridus</name>
    <dbReference type="NCBI Taxonomy" id="1738132"/>
    <lineage>
        <taxon>Eukaryota</taxon>
        <taxon>Fungi</taxon>
        <taxon>Dikarya</taxon>
        <taxon>Basidiomycota</taxon>
        <taxon>Agaricomycotina</taxon>
        <taxon>Agaricomycetes</taxon>
        <taxon>Agaricomycetidae</taxon>
        <taxon>Agaricales</taxon>
        <taxon>Marasmiineae</taxon>
        <taxon>Mycenaceae</taxon>
        <taxon>Roridomyces</taxon>
    </lineage>
</organism>
<evidence type="ECO:0000256" key="1">
    <source>
        <dbReference type="SAM" id="Phobius"/>
    </source>
</evidence>
<keyword evidence="1" id="KW-0812">Transmembrane</keyword>
<name>A0AAD7BTJ8_9AGAR</name>
<accession>A0AAD7BTJ8</accession>
<keyword evidence="1" id="KW-1133">Transmembrane helix</keyword>
<feature type="transmembrane region" description="Helical" evidence="1">
    <location>
        <begin position="522"/>
        <end position="542"/>
    </location>
</feature>
<sequence>MEGQSFLHANEKLPMKAPGDFFSHFNRRNTRRIIRPLIIILGQLVFVALALGFLSAIHTRGHILPYRVTELILLYPQSKTYVVTFISHLLALASSYLFSKAVLYLMQVYLEQPLSVPVIGFWVSLSKRDLIFERRQAMWLLACAVIFLAATNLTASWTSLLTPTTIVIHTALRGSEIDLSSPVFNDLDQFNEIWNGTNGIAIWLNSTLPSVTSNSGAVSADSDIGHTSVLDFAGWIYFGTTGGIAPIDFGTPHSTWLSTSNIEPLPAIGSDFNISMIQQGLVADVSCEYQQLDETTNPPLTRKITPLNVTAVSGWELSYNLVSIASVCPDGETVSTAMMTASPTYDTIGALSCTRDADFNTTSYSLIIDLLGKYGNNSMVCTVTPQTTNLLVTYDLTDGYVFINQDGMPEDPQVEPALPGVSYAAMYAIEGAFNYGQTTFGNVIGDALFVDFNSEDVTEPEESYLRGVVSFTGTAMKIRLAGKNGTFINTTDGPPSDLVRSITGIARTTSVGWQYREGAKNYLMLLPILFIAFASIALVVFAECKSGFKGIPLEHAEFDPGDMLHLMAAASAGGMPDAFNGLSEEDIKKGKEKRLRLGHVDGRIGFCDVHAG</sequence>
<reference evidence="2" key="1">
    <citation type="submission" date="2023-03" db="EMBL/GenBank/DDBJ databases">
        <title>Massive genome expansion in bonnet fungi (Mycena s.s.) driven by repeated elements and novel gene families across ecological guilds.</title>
        <authorList>
            <consortium name="Lawrence Berkeley National Laboratory"/>
            <person name="Harder C.B."/>
            <person name="Miyauchi S."/>
            <person name="Viragh M."/>
            <person name="Kuo A."/>
            <person name="Thoen E."/>
            <person name="Andreopoulos B."/>
            <person name="Lu D."/>
            <person name="Skrede I."/>
            <person name="Drula E."/>
            <person name="Henrissat B."/>
            <person name="Morin E."/>
            <person name="Kohler A."/>
            <person name="Barry K."/>
            <person name="LaButti K."/>
            <person name="Morin E."/>
            <person name="Salamov A."/>
            <person name="Lipzen A."/>
            <person name="Mereny Z."/>
            <person name="Hegedus B."/>
            <person name="Baldrian P."/>
            <person name="Stursova M."/>
            <person name="Weitz H."/>
            <person name="Taylor A."/>
            <person name="Grigoriev I.V."/>
            <person name="Nagy L.G."/>
            <person name="Martin F."/>
            <person name="Kauserud H."/>
        </authorList>
    </citation>
    <scope>NUCLEOTIDE SEQUENCE</scope>
    <source>
        <strain evidence="2">9284</strain>
    </source>
</reference>
<keyword evidence="3" id="KW-1185">Reference proteome</keyword>
<feature type="transmembrane region" description="Helical" evidence="1">
    <location>
        <begin position="137"/>
        <end position="157"/>
    </location>
</feature>
<dbReference type="EMBL" id="JARKIF010000009">
    <property type="protein sequence ID" value="KAJ7630287.1"/>
    <property type="molecule type" value="Genomic_DNA"/>
</dbReference>
<dbReference type="AlphaFoldDB" id="A0AAD7BTJ8"/>
<proteinExistence type="predicted"/>
<evidence type="ECO:0000313" key="2">
    <source>
        <dbReference type="EMBL" id="KAJ7630287.1"/>
    </source>
</evidence>